<keyword evidence="2" id="KW-1185">Reference proteome</keyword>
<accession>A0AAQ3KCM7</accession>
<gene>
    <name evidence="1" type="ORF">Cni_G14744</name>
</gene>
<dbReference type="EMBL" id="CP136893">
    <property type="protein sequence ID" value="WOL06012.1"/>
    <property type="molecule type" value="Genomic_DNA"/>
</dbReference>
<evidence type="ECO:0000313" key="1">
    <source>
        <dbReference type="EMBL" id="WOL06012.1"/>
    </source>
</evidence>
<evidence type="ECO:0000313" key="2">
    <source>
        <dbReference type="Proteomes" id="UP001327560"/>
    </source>
</evidence>
<name>A0AAQ3KCM7_9LILI</name>
<dbReference type="Proteomes" id="UP001327560">
    <property type="component" value="Chromosome 4"/>
</dbReference>
<protein>
    <submittedName>
        <fullName evidence="1">rRNA-processing protein EBP2</fullName>
    </submittedName>
</protein>
<reference evidence="1 2" key="1">
    <citation type="submission" date="2023-10" db="EMBL/GenBank/DDBJ databases">
        <title>Chromosome-scale genome assembly provides insights into flower coloration mechanisms of Canna indica.</title>
        <authorList>
            <person name="Li C."/>
        </authorList>
    </citation>
    <scope>NUCLEOTIDE SEQUENCE [LARGE SCALE GENOMIC DNA]</scope>
    <source>
        <tissue evidence="1">Flower</tissue>
    </source>
</reference>
<organism evidence="1 2">
    <name type="scientific">Canna indica</name>
    <name type="common">Indian-shot</name>
    <dbReference type="NCBI Taxonomy" id="4628"/>
    <lineage>
        <taxon>Eukaryota</taxon>
        <taxon>Viridiplantae</taxon>
        <taxon>Streptophyta</taxon>
        <taxon>Embryophyta</taxon>
        <taxon>Tracheophyta</taxon>
        <taxon>Spermatophyta</taxon>
        <taxon>Magnoliopsida</taxon>
        <taxon>Liliopsida</taxon>
        <taxon>Zingiberales</taxon>
        <taxon>Cannaceae</taxon>
        <taxon>Canna</taxon>
    </lineage>
</organism>
<sequence>MLEWIHKLKVDRAQEQEIDVNDDLARELVFYTQALDEETIKKWRKQRQQSGFAKENNDELDLLLDKEKIFEKSKNVWHLVRNLKGSNREEAMRRVRRKGHLERLKSLSMGVGKA</sequence>
<dbReference type="AlphaFoldDB" id="A0AAQ3KCM7"/>
<proteinExistence type="predicted"/>